<dbReference type="InterPro" id="IPR027417">
    <property type="entry name" value="P-loop_NTPase"/>
</dbReference>
<dbReference type="PANTHER" id="PTHR45772">
    <property type="entry name" value="CONSERVED COMPONENT OF ABC TRANSPORTER FOR NATURAL AMINO ACIDS-RELATED"/>
    <property type="match status" value="1"/>
</dbReference>
<dbReference type="InterPro" id="IPR003439">
    <property type="entry name" value="ABC_transporter-like_ATP-bd"/>
</dbReference>
<keyword evidence="3 5" id="KW-0067">ATP-binding</keyword>
<gene>
    <name evidence="5" type="ORF">BECKDK2373B_GA0170837_100618</name>
</gene>
<dbReference type="SUPFAM" id="SSF52540">
    <property type="entry name" value="P-loop containing nucleoside triphosphate hydrolases"/>
    <property type="match status" value="1"/>
</dbReference>
<sequence length="256" mass="27882">MALMNNPVLTIENLDKHFGHVAVLRGVSAVLLPGTVTAFVGPNGAGKTTLFHAITGDLAPDAGTVTLHGNPITGLAPWKVARKGIGKMFQDVRVFDNLTITENVLLALHDHGGQSAWMSLVKSPSRRKRETALMEEAESWLERAGVESPYDRPAELLSFGNKKLLALARLMAGRFDVLLLDEPTAGVSPVMVDRIADIIGQLTARGMTIALIEHNFSFVGQVAEWTYLLRDGRIHDYGKTVDVLAREENREVLIGL</sequence>
<dbReference type="InterPro" id="IPR003593">
    <property type="entry name" value="AAA+_ATPase"/>
</dbReference>
<dbReference type="SMART" id="SM00382">
    <property type="entry name" value="AAA"/>
    <property type="match status" value="1"/>
</dbReference>
<dbReference type="PANTHER" id="PTHR45772:SF8">
    <property type="entry name" value="HIGH-AFFINITY BRANCHED-CHAIN AMINO ACID TRANSPORT ATP-BINDING PROTEIN"/>
    <property type="match status" value="1"/>
</dbReference>
<dbReference type="GO" id="GO:0005886">
    <property type="term" value="C:plasma membrane"/>
    <property type="evidence" value="ECO:0007669"/>
    <property type="project" value="TreeGrafter"/>
</dbReference>
<evidence type="ECO:0000313" key="5">
    <source>
        <dbReference type="EMBL" id="VFJ43661.1"/>
    </source>
</evidence>
<dbReference type="EMBL" id="CAADEX010000006">
    <property type="protein sequence ID" value="VFJ43661.1"/>
    <property type="molecule type" value="Genomic_DNA"/>
</dbReference>
<keyword evidence="1" id="KW-0813">Transport</keyword>
<name>A0A450RWX6_9GAMM</name>
<accession>A0A450RWX6</accession>
<reference evidence="5" key="1">
    <citation type="submission" date="2019-02" db="EMBL/GenBank/DDBJ databases">
        <authorList>
            <person name="Gruber-Vodicka R. H."/>
            <person name="Seah K. B. B."/>
        </authorList>
    </citation>
    <scope>NUCLEOTIDE SEQUENCE</scope>
    <source>
        <strain evidence="5">BECK_DK47</strain>
    </source>
</reference>
<dbReference type="InterPro" id="IPR017871">
    <property type="entry name" value="ABC_transporter-like_CS"/>
</dbReference>
<evidence type="ECO:0000259" key="4">
    <source>
        <dbReference type="PROSITE" id="PS50893"/>
    </source>
</evidence>
<protein>
    <submittedName>
        <fullName evidence="5">Amino acid/amide ABC transporter ATP-binding protein 1, HAAT family</fullName>
    </submittedName>
</protein>
<evidence type="ECO:0000256" key="3">
    <source>
        <dbReference type="ARBA" id="ARBA00022840"/>
    </source>
</evidence>
<dbReference type="AlphaFoldDB" id="A0A450RWX6"/>
<dbReference type="Gene3D" id="3.40.50.300">
    <property type="entry name" value="P-loop containing nucleotide triphosphate hydrolases"/>
    <property type="match status" value="1"/>
</dbReference>
<dbReference type="GO" id="GO:0005524">
    <property type="term" value="F:ATP binding"/>
    <property type="evidence" value="ECO:0007669"/>
    <property type="project" value="UniProtKB-KW"/>
</dbReference>
<keyword evidence="2" id="KW-0547">Nucleotide-binding</keyword>
<evidence type="ECO:0000256" key="2">
    <source>
        <dbReference type="ARBA" id="ARBA00022741"/>
    </source>
</evidence>
<evidence type="ECO:0000256" key="1">
    <source>
        <dbReference type="ARBA" id="ARBA00022448"/>
    </source>
</evidence>
<dbReference type="PROSITE" id="PS00211">
    <property type="entry name" value="ABC_TRANSPORTER_1"/>
    <property type="match status" value="1"/>
</dbReference>
<dbReference type="Pfam" id="PF00005">
    <property type="entry name" value="ABC_tran"/>
    <property type="match status" value="1"/>
</dbReference>
<dbReference type="GO" id="GO:0016887">
    <property type="term" value="F:ATP hydrolysis activity"/>
    <property type="evidence" value="ECO:0007669"/>
    <property type="project" value="InterPro"/>
</dbReference>
<proteinExistence type="predicted"/>
<organism evidence="5">
    <name type="scientific">Candidatus Kentrum sp. DK</name>
    <dbReference type="NCBI Taxonomy" id="2126562"/>
    <lineage>
        <taxon>Bacteria</taxon>
        <taxon>Pseudomonadati</taxon>
        <taxon>Pseudomonadota</taxon>
        <taxon>Gammaproteobacteria</taxon>
        <taxon>Candidatus Kentrum</taxon>
    </lineage>
</organism>
<dbReference type="InterPro" id="IPR051120">
    <property type="entry name" value="ABC_AA/LPS_Transport"/>
</dbReference>
<dbReference type="PROSITE" id="PS50893">
    <property type="entry name" value="ABC_TRANSPORTER_2"/>
    <property type="match status" value="1"/>
</dbReference>
<feature type="domain" description="ABC transporter" evidence="4">
    <location>
        <begin position="9"/>
        <end position="256"/>
    </location>
</feature>